<protein>
    <submittedName>
        <fullName evidence="5">Transcriptional regulator, AraC family</fullName>
    </submittedName>
</protein>
<evidence type="ECO:0000313" key="6">
    <source>
        <dbReference type="Proteomes" id="UP000010116"/>
    </source>
</evidence>
<reference evidence="5 6" key="1">
    <citation type="journal article" date="2012" name="ISME J.">
        <title>Genomic insights to SAR86, an abundant and uncultivated marine bacterial lineage.</title>
        <authorList>
            <person name="Dupont C.L."/>
            <person name="Rusch D.B."/>
            <person name="Yooseph S."/>
            <person name="Lombardo M.J."/>
            <person name="Richter R.A."/>
            <person name="Valas R."/>
            <person name="Novotny M."/>
            <person name="Yee-Greenbaum J."/>
            <person name="Selengut J.D."/>
            <person name="Haft D.H."/>
            <person name="Halpern A.L."/>
            <person name="Lasken R.S."/>
            <person name="Nealson K."/>
            <person name="Friedman R."/>
            <person name="Venter J.C."/>
        </authorList>
    </citation>
    <scope>NUCLEOTIDE SEQUENCE [LARGE SCALE GENOMIC DNA]</scope>
</reference>
<dbReference type="EMBL" id="JH611190">
    <property type="protein sequence ID" value="EJP72641.1"/>
    <property type="molecule type" value="Genomic_DNA"/>
</dbReference>
<dbReference type="InterPro" id="IPR009057">
    <property type="entry name" value="Homeodomain-like_sf"/>
</dbReference>
<dbReference type="PANTHER" id="PTHR47894:SF1">
    <property type="entry name" value="HTH-TYPE TRANSCRIPTIONAL REGULATOR VQSM"/>
    <property type="match status" value="1"/>
</dbReference>
<accession>J5KIP7</accession>
<dbReference type="SUPFAM" id="SSF46689">
    <property type="entry name" value="Homeodomain-like"/>
    <property type="match status" value="1"/>
</dbReference>
<organism evidence="5 6">
    <name type="scientific">SAR86 cluster bacterium SAR86B</name>
    <dbReference type="NCBI Taxonomy" id="1123867"/>
    <lineage>
        <taxon>Bacteria</taxon>
        <taxon>Pseudomonadati</taxon>
        <taxon>Pseudomonadota</taxon>
        <taxon>Gammaproteobacteria</taxon>
        <taxon>SAR86 cluster</taxon>
    </lineage>
</organism>
<dbReference type="GO" id="GO:0000976">
    <property type="term" value="F:transcription cis-regulatory region binding"/>
    <property type="evidence" value="ECO:0007669"/>
    <property type="project" value="TreeGrafter"/>
</dbReference>
<dbReference type="GO" id="GO:0005829">
    <property type="term" value="C:cytosol"/>
    <property type="evidence" value="ECO:0007669"/>
    <property type="project" value="TreeGrafter"/>
</dbReference>
<evidence type="ECO:0000256" key="2">
    <source>
        <dbReference type="ARBA" id="ARBA00023125"/>
    </source>
</evidence>
<gene>
    <name evidence="5" type="ORF">NT02SARS_1014</name>
</gene>
<dbReference type="HOGENOM" id="CLU_047522_3_1_6"/>
<dbReference type="InterPro" id="IPR032687">
    <property type="entry name" value="AraC-type_N"/>
</dbReference>
<name>J5KIP7_9GAMM</name>
<dbReference type="PANTHER" id="PTHR47894">
    <property type="entry name" value="HTH-TYPE TRANSCRIPTIONAL REGULATOR GADX"/>
    <property type="match status" value="1"/>
</dbReference>
<evidence type="ECO:0000256" key="1">
    <source>
        <dbReference type="ARBA" id="ARBA00023015"/>
    </source>
</evidence>
<dbReference type="Gene3D" id="1.10.10.60">
    <property type="entry name" value="Homeodomain-like"/>
    <property type="match status" value="1"/>
</dbReference>
<dbReference type="Pfam" id="PF12833">
    <property type="entry name" value="HTH_18"/>
    <property type="match status" value="1"/>
</dbReference>
<keyword evidence="3" id="KW-0804">Transcription</keyword>
<dbReference type="Proteomes" id="UP000010116">
    <property type="component" value="Unassembled WGS sequence"/>
</dbReference>
<evidence type="ECO:0000256" key="3">
    <source>
        <dbReference type="ARBA" id="ARBA00023163"/>
    </source>
</evidence>
<feature type="domain" description="HTH araC/xylS-type" evidence="4">
    <location>
        <begin position="228"/>
        <end position="326"/>
    </location>
</feature>
<proteinExistence type="predicted"/>
<dbReference type="InterPro" id="IPR018060">
    <property type="entry name" value="HTH_AraC"/>
</dbReference>
<dbReference type="PROSITE" id="PS01124">
    <property type="entry name" value="HTH_ARAC_FAMILY_2"/>
    <property type="match status" value="1"/>
</dbReference>
<dbReference type="GO" id="GO:0003700">
    <property type="term" value="F:DNA-binding transcription factor activity"/>
    <property type="evidence" value="ECO:0007669"/>
    <property type="project" value="InterPro"/>
</dbReference>
<dbReference type="AlphaFoldDB" id="J5KIP7"/>
<keyword evidence="2" id="KW-0238">DNA-binding</keyword>
<evidence type="ECO:0000313" key="5">
    <source>
        <dbReference type="EMBL" id="EJP72641.1"/>
    </source>
</evidence>
<dbReference type="SMART" id="SM00342">
    <property type="entry name" value="HTH_ARAC"/>
    <property type="match status" value="1"/>
</dbReference>
<sequence>MSNSHNNKFLVNELVSILESESIKNTIYEDLVNVSTKDHELDILLISTLEKLHLANKTNIVFKLAKKTDISFFGSLGFALMSCSNLEESTKLLMRYQSLTDIKGISFKYLNTKQGSIIRLNINIGNPLQKRIISELVLSQIIHIGKTITGNLELNKTQVRFKHDGDYSNEYKQIFNVEVSFNNDSNELFMPFKLNSINVASYNKSANILFQNECERLLKDLNSVENFSSTTRRMLLNAGDNFPNINTIAFSLNMSESTLRRRLDEEGTNYRRICDEVRNVLACNYLENTSLTISEIAMLLNYSEPASFRRAFMRWNKVTPYNYRKSSS</sequence>
<evidence type="ECO:0000259" key="4">
    <source>
        <dbReference type="PROSITE" id="PS01124"/>
    </source>
</evidence>
<dbReference type="Pfam" id="PF12625">
    <property type="entry name" value="Arabinose_bd"/>
    <property type="match status" value="1"/>
</dbReference>
<keyword evidence="1" id="KW-0805">Transcription regulation</keyword>